<dbReference type="Pfam" id="PF01203">
    <property type="entry name" value="T2SSN"/>
    <property type="match status" value="1"/>
</dbReference>
<evidence type="ECO:0000256" key="1">
    <source>
        <dbReference type="ARBA" id="ARBA00004533"/>
    </source>
</evidence>
<evidence type="ECO:0000256" key="2">
    <source>
        <dbReference type="ARBA" id="ARBA00007208"/>
    </source>
</evidence>
<evidence type="ECO:0000256" key="5">
    <source>
        <dbReference type="ARBA" id="ARBA00022475"/>
    </source>
</evidence>
<keyword evidence="7" id="KW-0812">Transmembrane</keyword>
<evidence type="ECO:0000256" key="7">
    <source>
        <dbReference type="ARBA" id="ARBA00022692"/>
    </source>
</evidence>
<proteinExistence type="inferred from homology"/>
<keyword evidence="9" id="KW-0472">Membrane</keyword>
<evidence type="ECO:0000256" key="9">
    <source>
        <dbReference type="ARBA" id="ARBA00023136"/>
    </source>
</evidence>
<keyword evidence="12" id="KW-1185">Reference proteome</keyword>
<keyword evidence="4" id="KW-0813">Transport</keyword>
<evidence type="ECO:0000313" key="11">
    <source>
        <dbReference type="EMBL" id="MDR7150992.1"/>
    </source>
</evidence>
<name>A0ABU1WQ06_9BURK</name>
<sequence length="264" mass="28538">MATDWPHRMAWIGLVLGFVLALLFFAPARWLAQGIEKASSGQLRLINASGTVWRGQADLMFSGGAGSRTQTVLPRGLHWQLAPRLDAGMPALGIRLHAPCCTPKPVHLQARPRWGGGELKIAASSSQWPADLLSGLGTPWNTLRMEGQLALETEGMTLRWTQGRANMEGAVAIDALDIASRLSTLRPLGSYRLELQALEDGHSASLDLQTLRGDLQLQGSGQWVGGRLRFEGEARAAPGREVTLTNLLNIIGRRDGSRSLVNIG</sequence>
<dbReference type="RefSeq" id="WP_310317516.1">
    <property type="nucleotide sequence ID" value="NZ_JAVDWU010000006.1"/>
</dbReference>
<comment type="subcellular location">
    <subcellularLocation>
        <location evidence="1">Cell inner membrane</location>
    </subcellularLocation>
</comment>
<organism evidence="11 12">
    <name type="scientific">Hydrogenophaga palleronii</name>
    <dbReference type="NCBI Taxonomy" id="65655"/>
    <lineage>
        <taxon>Bacteria</taxon>
        <taxon>Pseudomonadati</taxon>
        <taxon>Pseudomonadota</taxon>
        <taxon>Betaproteobacteria</taxon>
        <taxon>Burkholderiales</taxon>
        <taxon>Comamonadaceae</taxon>
        <taxon>Hydrogenophaga</taxon>
    </lineage>
</organism>
<evidence type="ECO:0000256" key="4">
    <source>
        <dbReference type="ARBA" id="ARBA00022448"/>
    </source>
</evidence>
<evidence type="ECO:0000256" key="8">
    <source>
        <dbReference type="ARBA" id="ARBA00022927"/>
    </source>
</evidence>
<evidence type="ECO:0000256" key="10">
    <source>
        <dbReference type="ARBA" id="ARBA00030772"/>
    </source>
</evidence>
<evidence type="ECO:0000256" key="3">
    <source>
        <dbReference type="ARBA" id="ARBA00021563"/>
    </source>
</evidence>
<keyword evidence="6" id="KW-0997">Cell inner membrane</keyword>
<dbReference type="EMBL" id="JAVDWU010000006">
    <property type="protein sequence ID" value="MDR7150992.1"/>
    <property type="molecule type" value="Genomic_DNA"/>
</dbReference>
<evidence type="ECO:0000313" key="12">
    <source>
        <dbReference type="Proteomes" id="UP001265700"/>
    </source>
</evidence>
<dbReference type="Proteomes" id="UP001265700">
    <property type="component" value="Unassembled WGS sequence"/>
</dbReference>
<keyword evidence="8" id="KW-0653">Protein transport</keyword>
<comment type="caution">
    <text evidence="11">The sequence shown here is derived from an EMBL/GenBank/DDBJ whole genome shotgun (WGS) entry which is preliminary data.</text>
</comment>
<accession>A0ABU1WQ06</accession>
<reference evidence="11 12" key="1">
    <citation type="submission" date="2023-07" db="EMBL/GenBank/DDBJ databases">
        <title>Sorghum-associated microbial communities from plants grown in Nebraska, USA.</title>
        <authorList>
            <person name="Schachtman D."/>
        </authorList>
    </citation>
    <scope>NUCLEOTIDE SEQUENCE [LARGE SCALE GENOMIC DNA]</scope>
    <source>
        <strain evidence="11 12">4249</strain>
    </source>
</reference>
<dbReference type="InterPro" id="IPR022792">
    <property type="entry name" value="T2SS_protein-GspN"/>
</dbReference>
<evidence type="ECO:0000256" key="6">
    <source>
        <dbReference type="ARBA" id="ARBA00022519"/>
    </source>
</evidence>
<gene>
    <name evidence="11" type="ORF">J2W49_002965</name>
</gene>
<comment type="similarity">
    <text evidence="2">Belongs to the GSP N family.</text>
</comment>
<keyword evidence="5" id="KW-1003">Cell membrane</keyword>
<protein>
    <recommendedName>
        <fullName evidence="3">Type II secretion system protein N</fullName>
    </recommendedName>
    <alternativeName>
        <fullName evidence="10">General secretion pathway protein N</fullName>
    </alternativeName>
</protein>